<evidence type="ECO:0000256" key="2">
    <source>
        <dbReference type="ARBA" id="ARBA00022692"/>
    </source>
</evidence>
<keyword evidence="5" id="KW-0862">Zinc</keyword>
<feature type="transmembrane region" description="Helical" evidence="6">
    <location>
        <begin position="25"/>
        <end position="44"/>
    </location>
</feature>
<feature type="transmembrane region" description="Helical" evidence="6">
    <location>
        <begin position="201"/>
        <end position="221"/>
    </location>
</feature>
<dbReference type="Pfam" id="PF03006">
    <property type="entry name" value="HlyIII"/>
    <property type="match status" value="1"/>
</dbReference>
<dbReference type="GO" id="GO:0003677">
    <property type="term" value="F:DNA binding"/>
    <property type="evidence" value="ECO:0007669"/>
    <property type="project" value="UniProtKB-KW"/>
</dbReference>
<keyword evidence="7" id="KW-0238">DNA-binding</keyword>
<dbReference type="RefSeq" id="WP_088871181.1">
    <property type="nucleotide sequence ID" value="NZ_CP022110.1"/>
</dbReference>
<dbReference type="AlphaFoldDB" id="A0A248JNV9"/>
<dbReference type="KEGG" id="nao:Y958_05305"/>
<dbReference type="GO" id="GO:0016020">
    <property type="term" value="C:membrane"/>
    <property type="evidence" value="ECO:0007669"/>
    <property type="project" value="UniProtKB-SubCell"/>
</dbReference>
<evidence type="ECO:0000313" key="7">
    <source>
        <dbReference type="EMBL" id="ASG20299.1"/>
    </source>
</evidence>
<feature type="transmembrane region" description="Helical" evidence="6">
    <location>
        <begin position="56"/>
        <end position="78"/>
    </location>
</feature>
<feature type="transmembrane region" description="Helical" evidence="6">
    <location>
        <begin position="148"/>
        <end position="168"/>
    </location>
</feature>
<evidence type="ECO:0000256" key="4">
    <source>
        <dbReference type="ARBA" id="ARBA00023136"/>
    </source>
</evidence>
<protein>
    <submittedName>
        <fullName evidence="7">DNA-binding protein</fullName>
    </submittedName>
</protein>
<feature type="transmembrane region" description="Helical" evidence="6">
    <location>
        <begin position="116"/>
        <end position="136"/>
    </location>
</feature>
<dbReference type="GO" id="GO:0046872">
    <property type="term" value="F:metal ion binding"/>
    <property type="evidence" value="ECO:0007669"/>
    <property type="project" value="UniProtKB-KW"/>
</dbReference>
<keyword evidence="4 6" id="KW-0472">Membrane</keyword>
<evidence type="ECO:0000313" key="8">
    <source>
        <dbReference type="Proteomes" id="UP000197153"/>
    </source>
</evidence>
<keyword evidence="5" id="KW-0479">Metal-binding</keyword>
<feature type="transmembrane region" description="Helical" evidence="6">
    <location>
        <begin position="174"/>
        <end position="194"/>
    </location>
</feature>
<dbReference type="EMBL" id="CP022110">
    <property type="protein sequence ID" value="ASG20299.1"/>
    <property type="molecule type" value="Genomic_DNA"/>
</dbReference>
<keyword evidence="2 6" id="KW-0812">Transmembrane</keyword>
<organism evidence="7 8">
    <name type="scientific">Nitrospirillum viridazoti CBAmc</name>
    <dbReference type="NCBI Taxonomy" id="1441467"/>
    <lineage>
        <taxon>Bacteria</taxon>
        <taxon>Pseudomonadati</taxon>
        <taxon>Pseudomonadota</taxon>
        <taxon>Alphaproteobacteria</taxon>
        <taxon>Rhodospirillales</taxon>
        <taxon>Azospirillaceae</taxon>
        <taxon>Nitrospirillum</taxon>
        <taxon>Nitrospirillum viridazoti</taxon>
    </lineage>
</organism>
<dbReference type="PANTHER" id="PTHR20855:SF3">
    <property type="entry name" value="LD03007P"/>
    <property type="match status" value="1"/>
</dbReference>
<evidence type="ECO:0000256" key="5">
    <source>
        <dbReference type="PIRSR" id="PIRSR604254-1"/>
    </source>
</evidence>
<keyword evidence="3 6" id="KW-1133">Transmembrane helix</keyword>
<feature type="transmembrane region" description="Helical" evidence="6">
    <location>
        <begin position="90"/>
        <end position="110"/>
    </location>
</feature>
<gene>
    <name evidence="7" type="ORF">Y958_05305</name>
</gene>
<keyword evidence="8" id="KW-1185">Reference proteome</keyword>
<sequence length="228" mass="24439">MTTAVLRKGSNSVPRYTGWEYKADATVHAAGVTAALVGGVWLLASRAPSGPMADALGLAAYAVAMAAMLASSAAYNLNRHRRHREWLRRLDHAGIFLAIAGTYTPLLLRLPAAHAIARPTVALAVVWMIAAAGITLKLSAPRRYERLGLALYLCLGWIGLPLIPILSGRLQPDTGALIGLGALIYTVGVGAYLLERLRYHNVVWHLMVLVAAGCHYLAMLVEFRPGPS</sequence>
<feature type="binding site" evidence="5">
    <location>
        <position position="205"/>
    </location>
    <ligand>
        <name>Zn(2+)</name>
        <dbReference type="ChEBI" id="CHEBI:29105"/>
    </ligand>
</feature>
<evidence type="ECO:0000256" key="1">
    <source>
        <dbReference type="ARBA" id="ARBA00004141"/>
    </source>
</evidence>
<evidence type="ECO:0000256" key="6">
    <source>
        <dbReference type="SAM" id="Phobius"/>
    </source>
</evidence>
<accession>A0A248JNV9</accession>
<proteinExistence type="predicted"/>
<dbReference type="PANTHER" id="PTHR20855">
    <property type="entry name" value="ADIPOR/PROGESTIN RECEPTOR-RELATED"/>
    <property type="match status" value="1"/>
</dbReference>
<reference evidence="7 8" key="1">
    <citation type="submission" date="2017-06" db="EMBL/GenBank/DDBJ databases">
        <title>Complete genome sequence of Nitrospirillum amazonense strain CBAmC, an endophytic nitrogen-fixing and plant growth-promoting bacterium, isolated from sugarcane.</title>
        <authorList>
            <person name="Schwab S."/>
            <person name="dos Santos Teixeira K.R."/>
            <person name="Simoes Araujo J.L."/>
            <person name="Soares Vidal M."/>
            <person name="Borges de Freitas H.R."/>
            <person name="Rivello Crivelaro A.L."/>
            <person name="Bueno de Camargo Nunes A."/>
            <person name="dos Santos C.M."/>
            <person name="Palmeira da Silva Rosa D."/>
            <person name="da Silva Padilha D."/>
            <person name="da Silva E."/>
            <person name="Araujo Terra L."/>
            <person name="Soares Mendes V."/>
            <person name="Farinelli L."/>
            <person name="Magalhaes Cruz L."/>
            <person name="Baldani J.I."/>
        </authorList>
    </citation>
    <scope>NUCLEOTIDE SEQUENCE [LARGE SCALE GENOMIC DNA]</scope>
    <source>
        <strain evidence="7 8">CBAmC</strain>
    </source>
</reference>
<evidence type="ECO:0000256" key="3">
    <source>
        <dbReference type="ARBA" id="ARBA00022989"/>
    </source>
</evidence>
<comment type="subcellular location">
    <subcellularLocation>
        <location evidence="1">Membrane</location>
        <topology evidence="1">Multi-pass membrane protein</topology>
    </subcellularLocation>
</comment>
<dbReference type="Proteomes" id="UP000197153">
    <property type="component" value="Chromosome 1"/>
</dbReference>
<name>A0A248JNV9_9PROT</name>
<dbReference type="InterPro" id="IPR004254">
    <property type="entry name" value="AdipoR/HlyIII-related"/>
</dbReference>